<gene>
    <name evidence="2" type="ORF">AC244_13360</name>
</gene>
<dbReference type="InterPro" id="IPR029068">
    <property type="entry name" value="Glyas_Bleomycin-R_OHBP_Dase"/>
</dbReference>
<dbReference type="Gene3D" id="3.30.720.110">
    <property type="match status" value="1"/>
</dbReference>
<dbReference type="EMBL" id="LGAP01000006">
    <property type="protein sequence ID" value="KOF18967.1"/>
    <property type="molecule type" value="Genomic_DNA"/>
</dbReference>
<feature type="domain" description="VOC" evidence="1">
    <location>
        <begin position="3"/>
        <end position="120"/>
    </location>
</feature>
<dbReference type="InterPro" id="IPR004360">
    <property type="entry name" value="Glyas_Fos-R_dOase_dom"/>
</dbReference>
<organism evidence="2 3">
    <name type="scientific">Ensifer adhaerens</name>
    <name type="common">Sinorhizobium morelense</name>
    <dbReference type="NCBI Taxonomy" id="106592"/>
    <lineage>
        <taxon>Bacteria</taxon>
        <taxon>Pseudomonadati</taxon>
        <taxon>Pseudomonadota</taxon>
        <taxon>Alphaproteobacteria</taxon>
        <taxon>Hyphomicrobiales</taxon>
        <taxon>Rhizobiaceae</taxon>
        <taxon>Sinorhizobium/Ensifer group</taxon>
        <taxon>Ensifer</taxon>
    </lineage>
</organism>
<evidence type="ECO:0000313" key="2">
    <source>
        <dbReference type="EMBL" id="KOF18967.1"/>
    </source>
</evidence>
<evidence type="ECO:0000313" key="3">
    <source>
        <dbReference type="Proteomes" id="UP000037425"/>
    </source>
</evidence>
<dbReference type="PROSITE" id="PS51819">
    <property type="entry name" value="VOC"/>
    <property type="match status" value="1"/>
</dbReference>
<dbReference type="InterPro" id="IPR026275">
    <property type="entry name" value="Glyoxalase/dOase/EhpR"/>
</dbReference>
<reference evidence="3" key="1">
    <citation type="submission" date="2015-07" db="EMBL/GenBank/DDBJ databases">
        <title>Whole genome sequence of an Ensifer adhaerens strain isolated from a cave pool in the Wind Cave National Park.</title>
        <authorList>
            <person name="Eng W.W.H."/>
            <person name="Gan H.M."/>
            <person name="Barton H.A."/>
            <person name="Savka M.A."/>
        </authorList>
    </citation>
    <scope>NUCLEOTIDE SEQUENCE [LARGE SCALE GENOMIC DNA]</scope>
    <source>
        <strain evidence="3">SD006</strain>
    </source>
</reference>
<dbReference type="Gene3D" id="3.30.720.120">
    <property type="match status" value="1"/>
</dbReference>
<protein>
    <submittedName>
        <fullName evidence="2">Glyoxalase</fullName>
    </submittedName>
</protein>
<comment type="caution">
    <text evidence="2">The sequence shown here is derived from an EMBL/GenBank/DDBJ whole genome shotgun (WGS) entry which is preliminary data.</text>
</comment>
<dbReference type="RefSeq" id="WP_053249307.1">
    <property type="nucleotide sequence ID" value="NZ_LGAP01000006.1"/>
</dbReference>
<dbReference type="AlphaFoldDB" id="A0A0L8BW81"/>
<dbReference type="InterPro" id="IPR037523">
    <property type="entry name" value="VOC_core"/>
</dbReference>
<dbReference type="SUPFAM" id="SSF54593">
    <property type="entry name" value="Glyoxalase/Bleomycin resistance protein/Dihydroxybiphenyl dioxygenase"/>
    <property type="match status" value="1"/>
</dbReference>
<evidence type="ECO:0000259" key="1">
    <source>
        <dbReference type="PROSITE" id="PS51819"/>
    </source>
</evidence>
<name>A0A0L8BW81_ENSAD</name>
<dbReference type="PIRSF" id="PIRSF039020">
    <property type="entry name" value="EhpR"/>
    <property type="match status" value="1"/>
</dbReference>
<proteinExistence type="predicted"/>
<dbReference type="OrthoDB" id="9806945at2"/>
<sequence>MLSPNLILLYVDDPEKSAAFYTCLLGREPVAAFPTYIAYALENGLTFSLWSTKAANFVSAGSGHRMEIAFMVKDDAEVERLHAAWRKAGIPIEQELMTAVFGRTFVALDPDGHRLRVCTPDK</sequence>
<dbReference type="PATRIC" id="fig|106592.7.peg.6799"/>
<dbReference type="Proteomes" id="UP000037425">
    <property type="component" value="Unassembled WGS sequence"/>
</dbReference>
<accession>A0A0L8BW81</accession>
<dbReference type="Pfam" id="PF00903">
    <property type="entry name" value="Glyoxalase"/>
    <property type="match status" value="1"/>
</dbReference>